<dbReference type="CDD" id="cd03419">
    <property type="entry name" value="GRX_GRXh_1_2_like"/>
    <property type="match status" value="1"/>
</dbReference>
<dbReference type="PANTHER" id="PTHR45694:SF18">
    <property type="entry name" value="GLUTAREDOXIN-1-RELATED"/>
    <property type="match status" value="1"/>
</dbReference>
<dbReference type="GO" id="GO:0034599">
    <property type="term" value="P:cellular response to oxidative stress"/>
    <property type="evidence" value="ECO:0007669"/>
    <property type="project" value="TreeGrafter"/>
</dbReference>
<feature type="domain" description="Glutaredoxin" evidence="1">
    <location>
        <begin position="111"/>
        <end position="177"/>
    </location>
</feature>
<accession>A0A7S4QPI6</accession>
<dbReference type="AlphaFoldDB" id="A0A7S4QPI6"/>
<dbReference type="GO" id="GO:0015038">
    <property type="term" value="F:glutathione disulfide oxidoreductase activity"/>
    <property type="evidence" value="ECO:0007669"/>
    <property type="project" value="TreeGrafter"/>
</dbReference>
<dbReference type="Pfam" id="PF00462">
    <property type="entry name" value="Glutaredoxin"/>
    <property type="match status" value="1"/>
</dbReference>
<dbReference type="InterPro" id="IPR002109">
    <property type="entry name" value="Glutaredoxin"/>
</dbReference>
<dbReference type="GO" id="GO:0005737">
    <property type="term" value="C:cytoplasm"/>
    <property type="evidence" value="ECO:0007669"/>
    <property type="project" value="TreeGrafter"/>
</dbReference>
<sequence>MEGTRRVPVPARHRRRIGLAVAACVGTVAARLVFSGLEPASLRAHAGGGGGLHGAGPRQAEAAGPSALAFALQQREAATARAATGSGSRVDSRAANKQEIDTLIATTPALIVSKASCPFCIKAKVALDQMGAEYKVLELENMFGQALVDDVAAVQDYMLEKTGARSVPRVFIGGRFVGGCDDLMAKKYSGELLVLLQAAGAVSEAEEPAKKP</sequence>
<protein>
    <recommendedName>
        <fullName evidence="1">Glutaredoxin domain-containing protein</fullName>
    </recommendedName>
</protein>
<gene>
    <name evidence="2" type="ORF">AMON00008_LOCUS23560</name>
</gene>
<proteinExistence type="predicted"/>
<dbReference type="InterPro" id="IPR014025">
    <property type="entry name" value="Glutaredoxin_subgr"/>
</dbReference>
<dbReference type="Gene3D" id="3.40.30.10">
    <property type="entry name" value="Glutaredoxin"/>
    <property type="match status" value="1"/>
</dbReference>
<reference evidence="2" key="1">
    <citation type="submission" date="2021-01" db="EMBL/GenBank/DDBJ databases">
        <authorList>
            <person name="Corre E."/>
            <person name="Pelletier E."/>
            <person name="Niang G."/>
            <person name="Scheremetjew M."/>
            <person name="Finn R."/>
            <person name="Kale V."/>
            <person name="Holt S."/>
            <person name="Cochrane G."/>
            <person name="Meng A."/>
            <person name="Brown T."/>
            <person name="Cohen L."/>
        </authorList>
    </citation>
    <scope>NUCLEOTIDE SEQUENCE</scope>
    <source>
        <strain evidence="2">CCMP3105</strain>
    </source>
</reference>
<evidence type="ECO:0000259" key="1">
    <source>
        <dbReference type="Pfam" id="PF00462"/>
    </source>
</evidence>
<evidence type="ECO:0000313" key="2">
    <source>
        <dbReference type="EMBL" id="CAE4589650.1"/>
    </source>
</evidence>
<name>A0A7S4QPI6_9DINO</name>
<dbReference type="InterPro" id="IPR036249">
    <property type="entry name" value="Thioredoxin-like_sf"/>
</dbReference>
<dbReference type="EMBL" id="HBNR01034323">
    <property type="protein sequence ID" value="CAE4589650.1"/>
    <property type="molecule type" value="Transcribed_RNA"/>
</dbReference>
<dbReference type="PRINTS" id="PR00160">
    <property type="entry name" value="GLUTAREDOXIN"/>
</dbReference>
<dbReference type="SUPFAM" id="SSF52833">
    <property type="entry name" value="Thioredoxin-like"/>
    <property type="match status" value="1"/>
</dbReference>
<dbReference type="PANTHER" id="PTHR45694">
    <property type="entry name" value="GLUTAREDOXIN 2"/>
    <property type="match status" value="1"/>
</dbReference>
<dbReference type="PROSITE" id="PS51354">
    <property type="entry name" value="GLUTAREDOXIN_2"/>
    <property type="match status" value="1"/>
</dbReference>
<organism evidence="2">
    <name type="scientific">Alexandrium monilatum</name>
    <dbReference type="NCBI Taxonomy" id="311494"/>
    <lineage>
        <taxon>Eukaryota</taxon>
        <taxon>Sar</taxon>
        <taxon>Alveolata</taxon>
        <taxon>Dinophyceae</taxon>
        <taxon>Gonyaulacales</taxon>
        <taxon>Pyrocystaceae</taxon>
        <taxon>Alexandrium</taxon>
    </lineage>
</organism>